<sequence>MSSPRPSHLRRSLSRTIDIPIIPNGSGISTGRHLNGNGPFSPTATSPTSSTKSFFQTSFRTNIQTTPKISEYLDKCRTWVNRFRVAIGSDVECGRILKGCTAFPSFKKFINAQRIRDMPAEGSVWDNTLRWALGFGEELEAFSKITSPFFPGSGPIAENIWGCCKALLLIGARHVTALQRFFDELYYISIALEMIRFNSGIFGSSTDLQEIASAILALLHEFAIVVVIHFKRNATITKQTVEESDILINPIISEFKRLKDSLETGIWIYNLRLSPEVPGTGAVSLPVLKGWIKSKIPSISQILPCEGTCGWFEETLTEFKEGSDQLLMVTGAPGCGKSVLYSWIVHRLRMHRGDILIHHALDATITSGASSLTIVRSLTLQLLNNSVGNIELYKRLTTLYTASVANPDTYSDLEMESALWKIFEDTAVASRKLNLVIDGLDAIEGGSIEAEKLLQRFKTIIDKNGPNSLNCVVLTRQIQPKLTIKLKGFVITEAQTAYDIRCFVTKFVYEYPGFVRLTDEEKRDIINRVVAKAAGSFLAANLLLQTIIRYGTLADILKGLGPSSSDGVPGLLDILLKGIELKSPDVQKIICWLLVIQQPLPLVNLKELLEIRTEPGKRPEFVPRLAWNDETDIIKPCGSLVIVENGIVRFTHPSLKEHLLQKLTAAGFGITLEQCHFQVFSGLMSYINACNLPTGSDTDFGPVDASMFSGSIQTYGLLVYCIRYWVFHFKKSTFLKDKKIDVNSDLIKLFPTTIAFPRLECILGTRYAFAEALFLDFAEIRKTVLGNTASTIYTLLNLARCRNSCGNAQASITGMYECWKLSKTCFGGQSPQSRSLAILYIQTVSKTGWLDTSEEVYKWLWSFHKETKTTIDSAFVEMIKIYINQLGKAKRHDEATRLYRELWKMCRSTFGDLNVITIELLELLIGSLGTSEGDVDEFLEVCIGHLSVYENTLKPWDELRIGAVIRLACAYERKLNISSARDTLLAAIEKLKGCSTTATSEENTKIHIAWVRLYIEFDVLLSKNGQQDVSLQHLKVFWVEIKTFVINIRNNLNLEQLISHLVLLAGTFEKVGLENEAEELYEALWGLFKRFTHLFNHPDMLKVGGCLARLRGRRRPGSEEDLLKEILGLCSTGGIITQQEIDAYLSLCVFYENNQAWQKLLDTCKPGLQRLWPQILLEKVDKMYLPKDHRKAALKLGYQLATAYLRLKIITSAELTYLRIFEACSNSLMLGEDEILTALTRYCDFLEKNGKVDEAIKIFSGVYEQLRASLSSRDERKISIGLRLAGLLVRSNSIKKAEEVYLQLWEALSTGKITSQLFDIVSRLSKLYTNNPSFQNAEKFYTSFFSYIFEVKIQIDFTADPQMVFDIYQRLVAILKPRSGSAATIKKLTDNLKKFYFANFGNQHISYLRIVYLLTIMVEEEGITDEAIGQYQWLLAALKDKPLQGELQIMIVDIKKRLAALMSRTKGGCKAAEDYYRELWIFCKNDHGAASDQSIEYLRLLIQFLKGQDRLQDALSILESTVIEILSEEENPHLLYESARHIANLYIFLGCSVTGLAFSKEIRKFILQFSIDRCKPETPRFKDLVLRAVNGFITDRSYQILLSTFESVLFNPSNPEQVSDFLSVLKAVLKETELYEVWLRSSKHGETLDFVLLAGSRLRSFLLVQRRDDESAYIYKEMWNYFKSDYDLFIKRNRKPTMKDFLESELQAFFKKCLDQCMQDDHSRDSKLILAGTGQVEAYIVAGDIHSAFTIAIWTYSWIEAEGKFAHVFKLLFLLTSSNVKACTDKGLCTTITAFTQEILRSILSRESGIGVSWTTMSIEELNRLLILLGGEKSWAFMLVIIQWLWDQRSEHDDTWTPDLVTTIGRRLCDTYMVLNRKEDALRLCERIHYNYRRVFGELNPQTLLFADLLAQLYTSALQYDKAMILSERVLQALTNPLHKEELKKGQEVDIIFRQLNLLKYSRSMKGSWQNPEENYVSLISQLHVLYMQKHSRWDEIADFKFWAAKAVDNKDGPFSWEPPAIWNILEDESITWKGGVPSIAEAPKTFTGIRSPRRLSRTHTEKVFMGKETEFEKFSKTSFQLLFSG</sequence>
<reference evidence="4 5" key="1">
    <citation type="submission" date="2019-10" db="EMBL/GenBank/DDBJ databases">
        <authorList>
            <person name="Palmer J.M."/>
        </authorList>
    </citation>
    <scope>NUCLEOTIDE SEQUENCE [LARGE SCALE GENOMIC DNA]</scope>
    <source>
        <strain evidence="4 5">TWF506</strain>
    </source>
</reference>
<dbReference type="SUPFAM" id="SSF48371">
    <property type="entry name" value="ARM repeat"/>
    <property type="match status" value="1"/>
</dbReference>
<dbReference type="InterPro" id="IPR011990">
    <property type="entry name" value="TPR-like_helical_dom_sf"/>
</dbReference>
<dbReference type="SUPFAM" id="SSF52540">
    <property type="entry name" value="P-loop containing nucleoside triphosphate hydrolases"/>
    <property type="match status" value="1"/>
</dbReference>
<dbReference type="Pfam" id="PF24883">
    <property type="entry name" value="NPHP3_N"/>
    <property type="match status" value="1"/>
</dbReference>
<evidence type="ECO:0000256" key="1">
    <source>
        <dbReference type="ARBA" id="ARBA00022737"/>
    </source>
</evidence>
<feature type="region of interest" description="Disordered" evidence="2">
    <location>
        <begin position="21"/>
        <end position="52"/>
    </location>
</feature>
<feature type="compositionally biased region" description="Low complexity" evidence="2">
    <location>
        <begin position="39"/>
        <end position="52"/>
    </location>
</feature>
<evidence type="ECO:0000256" key="2">
    <source>
        <dbReference type="SAM" id="MobiDB-lite"/>
    </source>
</evidence>
<dbReference type="Gene3D" id="1.25.40.10">
    <property type="entry name" value="Tetratricopeptide repeat domain"/>
    <property type="match status" value="2"/>
</dbReference>
<organism evidence="4 5">
    <name type="scientific">Arthrobotrys conoides</name>
    <dbReference type="NCBI Taxonomy" id="74498"/>
    <lineage>
        <taxon>Eukaryota</taxon>
        <taxon>Fungi</taxon>
        <taxon>Dikarya</taxon>
        <taxon>Ascomycota</taxon>
        <taxon>Pezizomycotina</taxon>
        <taxon>Orbiliomycetes</taxon>
        <taxon>Orbiliales</taxon>
        <taxon>Orbiliaceae</taxon>
        <taxon>Arthrobotrys</taxon>
    </lineage>
</organism>
<dbReference type="InterPro" id="IPR027417">
    <property type="entry name" value="P-loop_NTPase"/>
</dbReference>
<name>A0AAN8MXH7_9PEZI</name>
<dbReference type="PANTHER" id="PTHR10039:SF11">
    <property type="entry name" value="NACHT DOMAIN PROTEIN (AFU_ORTHOLOGUE AFUA_1G01490)"/>
    <property type="match status" value="1"/>
</dbReference>
<evidence type="ECO:0000313" key="5">
    <source>
        <dbReference type="Proteomes" id="UP001307849"/>
    </source>
</evidence>
<dbReference type="EMBL" id="JAVHJM010000013">
    <property type="protein sequence ID" value="KAK6499546.1"/>
    <property type="molecule type" value="Genomic_DNA"/>
</dbReference>
<dbReference type="InterPro" id="IPR016024">
    <property type="entry name" value="ARM-type_fold"/>
</dbReference>
<accession>A0AAN8MXH7</accession>
<dbReference type="PANTHER" id="PTHR10039">
    <property type="entry name" value="AMELOGENIN"/>
    <property type="match status" value="1"/>
</dbReference>
<evidence type="ECO:0000313" key="4">
    <source>
        <dbReference type="EMBL" id="KAK6499546.1"/>
    </source>
</evidence>
<dbReference type="Proteomes" id="UP001307849">
    <property type="component" value="Unassembled WGS sequence"/>
</dbReference>
<proteinExistence type="predicted"/>
<comment type="caution">
    <text evidence="4">The sequence shown here is derived from an EMBL/GenBank/DDBJ whole genome shotgun (WGS) entry which is preliminary data.</text>
</comment>
<evidence type="ECO:0000259" key="3">
    <source>
        <dbReference type="Pfam" id="PF24883"/>
    </source>
</evidence>
<keyword evidence="1" id="KW-0677">Repeat</keyword>
<feature type="domain" description="Nephrocystin 3-like N-terminal" evidence="3">
    <location>
        <begin position="307"/>
        <end position="473"/>
    </location>
</feature>
<keyword evidence="5" id="KW-1185">Reference proteome</keyword>
<protein>
    <recommendedName>
        <fullName evidence="3">Nephrocystin 3-like N-terminal domain-containing protein</fullName>
    </recommendedName>
</protein>
<dbReference type="InterPro" id="IPR056884">
    <property type="entry name" value="NPHP3-like_N"/>
</dbReference>
<dbReference type="Gene3D" id="3.40.50.300">
    <property type="entry name" value="P-loop containing nucleotide triphosphate hydrolases"/>
    <property type="match status" value="1"/>
</dbReference>
<gene>
    <name evidence="4" type="ORF">TWF506_004175</name>
</gene>